<proteinExistence type="predicted"/>
<dbReference type="EMBL" id="FAXA01000094">
    <property type="protein sequence ID" value="CUV01520.1"/>
    <property type="molecule type" value="Genomic_DNA"/>
</dbReference>
<gene>
    <name evidence="2" type="ORF">MGWOODY_Clf2449</name>
</gene>
<evidence type="ECO:0000256" key="1">
    <source>
        <dbReference type="SAM" id="MobiDB-lite"/>
    </source>
</evidence>
<evidence type="ECO:0000313" key="2">
    <source>
        <dbReference type="EMBL" id="CUV01520.1"/>
    </source>
</evidence>
<protein>
    <submittedName>
        <fullName evidence="2">Uncharacterized protein</fullName>
    </submittedName>
</protein>
<reference evidence="2" key="1">
    <citation type="submission" date="2015-10" db="EMBL/GenBank/DDBJ databases">
        <authorList>
            <person name="Gilbert D.G."/>
        </authorList>
    </citation>
    <scope>NUCLEOTIDE SEQUENCE</scope>
</reference>
<sequence>MAIAPGTVVELWAESYTEEQADLESTEAPNLTKLSGMAN</sequence>
<name>A0A160VAL5_9ZZZZ</name>
<dbReference type="AlphaFoldDB" id="A0A160VAL5"/>
<organism evidence="2">
    <name type="scientific">hydrothermal vent metagenome</name>
    <dbReference type="NCBI Taxonomy" id="652676"/>
    <lineage>
        <taxon>unclassified sequences</taxon>
        <taxon>metagenomes</taxon>
        <taxon>ecological metagenomes</taxon>
    </lineage>
</organism>
<feature type="region of interest" description="Disordered" evidence="1">
    <location>
        <begin position="18"/>
        <end position="39"/>
    </location>
</feature>
<feature type="compositionally biased region" description="Polar residues" evidence="1">
    <location>
        <begin position="27"/>
        <end position="39"/>
    </location>
</feature>
<accession>A0A160VAL5</accession>